<dbReference type="OrthoDB" id="8527932at2"/>
<dbReference type="EMBL" id="SDKK01000056">
    <property type="protein sequence ID" value="TYC50269.1"/>
    <property type="molecule type" value="Genomic_DNA"/>
</dbReference>
<proteinExistence type="predicted"/>
<sequence>MARFAVGQAIPGVEPVIVVDAGLPVGGHRFQLVVVDSAGRRSAPVEAVVTVSRVLTPIPDRPEIILTGTTTPVVLRPGRTPRKTKRSKPT</sequence>
<evidence type="ECO:0000313" key="1">
    <source>
        <dbReference type="EMBL" id="TYC50269.1"/>
    </source>
</evidence>
<accession>A0A6C2C9J4</accession>
<dbReference type="RefSeq" id="WP_148581781.1">
    <property type="nucleotide sequence ID" value="NZ_JAVEUW010000053.1"/>
</dbReference>
<protein>
    <submittedName>
        <fullName evidence="1">Uncharacterized protein</fullName>
    </submittedName>
</protein>
<gene>
    <name evidence="1" type="ORF">ETQ85_25325</name>
</gene>
<evidence type="ECO:0000313" key="2">
    <source>
        <dbReference type="Proteomes" id="UP000389128"/>
    </source>
</evidence>
<keyword evidence="2" id="KW-1185">Reference proteome</keyword>
<organism evidence="1 2">
    <name type="scientific">Zoogloea oleivorans</name>
    <dbReference type="NCBI Taxonomy" id="1552750"/>
    <lineage>
        <taxon>Bacteria</taxon>
        <taxon>Pseudomonadati</taxon>
        <taxon>Pseudomonadota</taxon>
        <taxon>Betaproteobacteria</taxon>
        <taxon>Rhodocyclales</taxon>
        <taxon>Zoogloeaceae</taxon>
        <taxon>Zoogloea</taxon>
    </lineage>
</organism>
<comment type="caution">
    <text evidence="1">The sequence shown here is derived from an EMBL/GenBank/DDBJ whole genome shotgun (WGS) entry which is preliminary data.</text>
</comment>
<name>A0A6C2C9J4_9RHOO</name>
<dbReference type="Proteomes" id="UP000389128">
    <property type="component" value="Unassembled WGS sequence"/>
</dbReference>
<dbReference type="AlphaFoldDB" id="A0A6C2C9J4"/>
<reference evidence="1 2" key="1">
    <citation type="submission" date="2019-01" db="EMBL/GenBank/DDBJ databases">
        <title>Zoogloea oleivorans genome sequencing and assembly.</title>
        <authorList>
            <person name="Tancsics A."/>
            <person name="Farkas M."/>
            <person name="Kriszt B."/>
            <person name="Maroti G."/>
            <person name="Horvath B."/>
        </authorList>
    </citation>
    <scope>NUCLEOTIDE SEQUENCE [LARGE SCALE GENOMIC DNA]</scope>
    <source>
        <strain evidence="1 2">Buc</strain>
    </source>
</reference>